<sequence>MVASKSEFEQSGLQPGDRIQYPKLTDDRRQSTLQAEPHVNKQATGLTGGPLSGGVRERVCFCNSRCAKQSVNQGVSANRLIPACGCNRQGMVEIAAGIFSADASKAAKECDSGNGLEMDEGSKGSGRLRGRDGGRTDGRPLRASAITRVSKSNSKGVVVDKDEKSPQGERRWAMGEVEGEGRRTGLARMKRRRTKRIEPKGDGLTQDYRKSGKRESRAGTGLALGGHWGRRAGRITRVFGAGGLDEDDGSITFENDGAMNKSSYSSLVLLIVVNSDQKTAVYRRPIKAQAHAAQPRRVSPPNQSKIIPVHTRRSTGHNRGLLSHQLQPMVC</sequence>
<proteinExistence type="predicted"/>
<name>A0A9P4IWX9_9PEZI</name>
<comment type="caution">
    <text evidence="2">The sequence shown here is derived from an EMBL/GenBank/DDBJ whole genome shotgun (WGS) entry which is preliminary data.</text>
</comment>
<evidence type="ECO:0000256" key="1">
    <source>
        <dbReference type="SAM" id="MobiDB-lite"/>
    </source>
</evidence>
<keyword evidence="3" id="KW-1185">Reference proteome</keyword>
<dbReference type="EMBL" id="ML996090">
    <property type="protein sequence ID" value="KAF2149990.1"/>
    <property type="molecule type" value="Genomic_DNA"/>
</dbReference>
<feature type="compositionally biased region" description="Basic and acidic residues" evidence="1">
    <location>
        <begin position="129"/>
        <end position="140"/>
    </location>
</feature>
<evidence type="ECO:0000313" key="3">
    <source>
        <dbReference type="Proteomes" id="UP000799439"/>
    </source>
</evidence>
<feature type="region of interest" description="Disordered" evidence="1">
    <location>
        <begin position="109"/>
        <end position="182"/>
    </location>
</feature>
<reference evidence="2" key="1">
    <citation type="journal article" date="2020" name="Stud. Mycol.">
        <title>101 Dothideomycetes genomes: a test case for predicting lifestyles and emergence of pathogens.</title>
        <authorList>
            <person name="Haridas S."/>
            <person name="Albert R."/>
            <person name="Binder M."/>
            <person name="Bloem J."/>
            <person name="Labutti K."/>
            <person name="Salamov A."/>
            <person name="Andreopoulos B."/>
            <person name="Baker S."/>
            <person name="Barry K."/>
            <person name="Bills G."/>
            <person name="Bluhm B."/>
            <person name="Cannon C."/>
            <person name="Castanera R."/>
            <person name="Culley D."/>
            <person name="Daum C."/>
            <person name="Ezra D."/>
            <person name="Gonzalez J."/>
            <person name="Henrissat B."/>
            <person name="Kuo A."/>
            <person name="Liang C."/>
            <person name="Lipzen A."/>
            <person name="Lutzoni F."/>
            <person name="Magnuson J."/>
            <person name="Mondo S."/>
            <person name="Nolan M."/>
            <person name="Ohm R."/>
            <person name="Pangilinan J."/>
            <person name="Park H.-J."/>
            <person name="Ramirez L."/>
            <person name="Alfaro M."/>
            <person name="Sun H."/>
            <person name="Tritt A."/>
            <person name="Yoshinaga Y."/>
            <person name="Zwiers L.-H."/>
            <person name="Turgeon B."/>
            <person name="Goodwin S."/>
            <person name="Spatafora J."/>
            <person name="Crous P."/>
            <person name="Grigoriev I."/>
        </authorList>
    </citation>
    <scope>NUCLEOTIDE SEQUENCE</scope>
    <source>
        <strain evidence="2">CBS 260.36</strain>
    </source>
</reference>
<feature type="compositionally biased region" description="Basic and acidic residues" evidence="1">
    <location>
        <begin position="158"/>
        <end position="182"/>
    </location>
</feature>
<feature type="compositionally biased region" description="Basic and acidic residues" evidence="1">
    <location>
        <begin position="200"/>
        <end position="217"/>
    </location>
</feature>
<organism evidence="2 3">
    <name type="scientific">Myriangium duriaei CBS 260.36</name>
    <dbReference type="NCBI Taxonomy" id="1168546"/>
    <lineage>
        <taxon>Eukaryota</taxon>
        <taxon>Fungi</taxon>
        <taxon>Dikarya</taxon>
        <taxon>Ascomycota</taxon>
        <taxon>Pezizomycotina</taxon>
        <taxon>Dothideomycetes</taxon>
        <taxon>Dothideomycetidae</taxon>
        <taxon>Myriangiales</taxon>
        <taxon>Myriangiaceae</taxon>
        <taxon>Myriangium</taxon>
    </lineage>
</organism>
<gene>
    <name evidence="2" type="ORF">K461DRAFT_315037</name>
</gene>
<feature type="region of interest" description="Disordered" evidence="1">
    <location>
        <begin position="1"/>
        <end position="50"/>
    </location>
</feature>
<dbReference type="AlphaFoldDB" id="A0A9P4IWX9"/>
<feature type="region of interest" description="Disordered" evidence="1">
    <location>
        <begin position="200"/>
        <end position="222"/>
    </location>
</feature>
<protein>
    <submittedName>
        <fullName evidence="2">Uncharacterized protein</fullName>
    </submittedName>
</protein>
<accession>A0A9P4IWX9</accession>
<evidence type="ECO:0000313" key="2">
    <source>
        <dbReference type="EMBL" id="KAF2149990.1"/>
    </source>
</evidence>
<dbReference type="Proteomes" id="UP000799439">
    <property type="component" value="Unassembled WGS sequence"/>
</dbReference>